<accession>A0A3M2L5E2</accession>
<dbReference type="Proteomes" id="UP000278673">
    <property type="component" value="Unassembled WGS sequence"/>
</dbReference>
<organism evidence="3 4">
    <name type="scientific">Streptomyces triticirhizae</name>
    <dbReference type="NCBI Taxonomy" id="2483353"/>
    <lineage>
        <taxon>Bacteria</taxon>
        <taxon>Bacillati</taxon>
        <taxon>Actinomycetota</taxon>
        <taxon>Actinomycetes</taxon>
        <taxon>Kitasatosporales</taxon>
        <taxon>Streptomycetaceae</taxon>
        <taxon>Streptomyces</taxon>
    </lineage>
</organism>
<reference evidence="3 4" key="1">
    <citation type="submission" date="2018-10" db="EMBL/GenBank/DDBJ databases">
        <title>Isolation, diversity and antifungal activity of actinobacteria from wheat.</title>
        <authorList>
            <person name="Han C."/>
        </authorList>
    </citation>
    <scope>NUCLEOTIDE SEQUENCE [LARGE SCALE GENOMIC DNA]</scope>
    <source>
        <strain evidence="3 4">NEAU-YY642</strain>
    </source>
</reference>
<dbReference type="InterPro" id="IPR000719">
    <property type="entry name" value="Prot_kinase_dom"/>
</dbReference>
<dbReference type="InterPro" id="IPR051681">
    <property type="entry name" value="Ser/Thr_Kinases-Pseudokinases"/>
</dbReference>
<dbReference type="AlphaFoldDB" id="A0A3M2L5E2"/>
<dbReference type="GO" id="GO:0004674">
    <property type="term" value="F:protein serine/threonine kinase activity"/>
    <property type="evidence" value="ECO:0007669"/>
    <property type="project" value="TreeGrafter"/>
</dbReference>
<feature type="compositionally biased region" description="Basic and acidic residues" evidence="1">
    <location>
        <begin position="389"/>
        <end position="399"/>
    </location>
</feature>
<dbReference type="SUPFAM" id="SSF56112">
    <property type="entry name" value="Protein kinase-like (PK-like)"/>
    <property type="match status" value="1"/>
</dbReference>
<keyword evidence="4" id="KW-1185">Reference proteome</keyword>
<dbReference type="PROSITE" id="PS50011">
    <property type="entry name" value="PROTEIN_KINASE_DOM"/>
    <property type="match status" value="1"/>
</dbReference>
<evidence type="ECO:0000256" key="1">
    <source>
        <dbReference type="SAM" id="MobiDB-lite"/>
    </source>
</evidence>
<feature type="domain" description="Protein kinase" evidence="2">
    <location>
        <begin position="15"/>
        <end position="308"/>
    </location>
</feature>
<feature type="compositionally biased region" description="Low complexity" evidence="1">
    <location>
        <begin position="365"/>
        <end position="378"/>
    </location>
</feature>
<evidence type="ECO:0000259" key="2">
    <source>
        <dbReference type="PROSITE" id="PS50011"/>
    </source>
</evidence>
<dbReference type="Gene3D" id="1.10.510.10">
    <property type="entry name" value="Transferase(Phosphotransferase) domain 1"/>
    <property type="match status" value="1"/>
</dbReference>
<feature type="region of interest" description="Disordered" evidence="1">
    <location>
        <begin position="345"/>
        <end position="399"/>
    </location>
</feature>
<protein>
    <recommendedName>
        <fullName evidence="2">Protein kinase domain-containing protein</fullName>
    </recommendedName>
</protein>
<evidence type="ECO:0000313" key="4">
    <source>
        <dbReference type="Proteomes" id="UP000278673"/>
    </source>
</evidence>
<proteinExistence type="predicted"/>
<dbReference type="GO" id="GO:0005524">
    <property type="term" value="F:ATP binding"/>
    <property type="evidence" value="ECO:0007669"/>
    <property type="project" value="InterPro"/>
</dbReference>
<comment type="caution">
    <text evidence="3">The sequence shown here is derived from an EMBL/GenBank/DDBJ whole genome shotgun (WGS) entry which is preliminary data.</text>
</comment>
<gene>
    <name evidence="3" type="ORF">EBN88_26210</name>
</gene>
<dbReference type="InterPro" id="IPR011009">
    <property type="entry name" value="Kinase-like_dom_sf"/>
</dbReference>
<name>A0A3M2L5E2_9ACTN</name>
<evidence type="ECO:0000313" key="3">
    <source>
        <dbReference type="EMBL" id="RMI31085.1"/>
    </source>
</evidence>
<dbReference type="Pfam" id="PF00069">
    <property type="entry name" value="Pkinase"/>
    <property type="match status" value="1"/>
</dbReference>
<sequence length="399" mass="43448">MIMAIRVRSRAGREWLLTEEVGSGSEGVVYAVHRAPGLVAKVVPRPRDPAAYRRRLDRLLRQAREPRTSRLLPAGQPPRLAWPLEIVTTARGTAVGCLMPDLRVTHQPLECLLSPAARGEHLPAATWATGLRAAASLAELLADLHAEEYVVGDLKPENLWVNAAGAVALADVDSLQFVDGGETFPCRMRSAGYTAPECVDSETLPDRASDSFVLAVLAHQLLMDGLHPFHGHPADGSPYVSFDDNLLRGRCRLVDRASVVLPRFAPPLDLLPAGLSRLFRRAFDAAGRRDPSVRPSPAEWARALRRELAPGRLVACGRDPGHWHSVDRPWCPWCDQRARLAREVPAPRRRTKAEPAGNAEPAAHAGPEANEPRAAAARGTHRRGAVASHESRRGGCRDA</sequence>
<dbReference type="EMBL" id="RFFJ01000227">
    <property type="protein sequence ID" value="RMI31085.1"/>
    <property type="molecule type" value="Genomic_DNA"/>
</dbReference>
<dbReference type="PANTHER" id="PTHR44329">
    <property type="entry name" value="SERINE/THREONINE-PROTEIN KINASE TNNI3K-RELATED"/>
    <property type="match status" value="1"/>
</dbReference>